<dbReference type="Proteomes" id="UP000229976">
    <property type="component" value="Unassembled WGS sequence"/>
</dbReference>
<dbReference type="GO" id="GO:0009341">
    <property type="term" value="C:beta-galactosidase complex"/>
    <property type="evidence" value="ECO:0007669"/>
    <property type="project" value="InterPro"/>
</dbReference>
<proteinExistence type="predicted"/>
<evidence type="ECO:0000256" key="1">
    <source>
        <dbReference type="ARBA" id="ARBA00022801"/>
    </source>
</evidence>
<dbReference type="GO" id="GO:0005975">
    <property type="term" value="P:carbohydrate metabolic process"/>
    <property type="evidence" value="ECO:0007669"/>
    <property type="project" value="InterPro"/>
</dbReference>
<dbReference type="GO" id="GO:0004565">
    <property type="term" value="F:beta-galactosidase activity"/>
    <property type="evidence" value="ECO:0007669"/>
    <property type="project" value="InterPro"/>
</dbReference>
<accession>A0A2G9YVY7</accession>
<gene>
    <name evidence="4" type="ORF">COX37_01400</name>
</gene>
<reference evidence="4 5" key="1">
    <citation type="submission" date="2017-09" db="EMBL/GenBank/DDBJ databases">
        <title>Depth-based differentiation of microbial function through sediment-hosted aquifers and enrichment of novel symbionts in the deep terrestrial subsurface.</title>
        <authorList>
            <person name="Probst A.J."/>
            <person name="Ladd B."/>
            <person name="Jarett J.K."/>
            <person name="Geller-Mcgrath D.E."/>
            <person name="Sieber C.M."/>
            <person name="Emerson J.B."/>
            <person name="Anantharaman K."/>
            <person name="Thomas B.C."/>
            <person name="Malmstrom R."/>
            <person name="Stieglmeier M."/>
            <person name="Klingl A."/>
            <person name="Woyke T."/>
            <person name="Ryan C.M."/>
            <person name="Banfield J.F."/>
        </authorList>
    </citation>
    <scope>NUCLEOTIDE SEQUENCE [LARGE SCALE GENOMIC DNA]</scope>
    <source>
        <strain evidence="4">CG23_combo_of_CG06-09_8_20_14_all_39_17</strain>
    </source>
</reference>
<dbReference type="InterPro" id="IPR013529">
    <property type="entry name" value="Glyco_hydro_42_N"/>
</dbReference>
<dbReference type="EMBL" id="PCRO01000018">
    <property type="protein sequence ID" value="PIP22913.1"/>
    <property type="molecule type" value="Genomic_DNA"/>
</dbReference>
<evidence type="ECO:0000256" key="2">
    <source>
        <dbReference type="ARBA" id="ARBA00023295"/>
    </source>
</evidence>
<evidence type="ECO:0000313" key="4">
    <source>
        <dbReference type="EMBL" id="PIP22913.1"/>
    </source>
</evidence>
<dbReference type="SUPFAM" id="SSF51445">
    <property type="entry name" value="(Trans)glycosidases"/>
    <property type="match status" value="1"/>
</dbReference>
<dbReference type="AlphaFoldDB" id="A0A2G9YVY7"/>
<name>A0A2G9YVY7_9BACT</name>
<comment type="caution">
    <text evidence="4">The sequence shown here is derived from an EMBL/GenBank/DDBJ whole genome shotgun (WGS) entry which is preliminary data.</text>
</comment>
<keyword evidence="2" id="KW-0326">Glycosidase</keyword>
<dbReference type="InterPro" id="IPR017853">
    <property type="entry name" value="GH"/>
</dbReference>
<evidence type="ECO:0000313" key="5">
    <source>
        <dbReference type="Proteomes" id="UP000229976"/>
    </source>
</evidence>
<protein>
    <recommendedName>
        <fullName evidence="3">Glycoside hydrolase family 42 N-terminal domain-containing protein</fullName>
    </recommendedName>
</protein>
<feature type="domain" description="Glycoside hydrolase family 42 N-terminal" evidence="3">
    <location>
        <begin position="53"/>
        <end position="110"/>
    </location>
</feature>
<evidence type="ECO:0000259" key="3">
    <source>
        <dbReference type="Pfam" id="PF02449"/>
    </source>
</evidence>
<dbReference type="Gene3D" id="3.20.20.80">
    <property type="entry name" value="Glycosidases"/>
    <property type="match status" value="1"/>
</dbReference>
<organism evidence="4 5">
    <name type="scientific">Candidatus Nealsonbacteria bacterium CG23_combo_of_CG06-09_8_20_14_all_39_17</name>
    <dbReference type="NCBI Taxonomy" id="1974722"/>
    <lineage>
        <taxon>Bacteria</taxon>
        <taxon>Candidatus Nealsoniibacteriota</taxon>
    </lineage>
</organism>
<dbReference type="Pfam" id="PF02449">
    <property type="entry name" value="Glyco_hydro_42"/>
    <property type="match status" value="1"/>
</dbReference>
<keyword evidence="1" id="KW-0378">Hydrolase</keyword>
<sequence length="328" mass="38327">MLLFLLVVVVVLVCLAGFLFIGSAKEAKNISWGVNFSQIQSQALGLDWKENYLALLEDMNVKVLKIVAYWSLIEPEKNNYNFNDLDWQIEQAEKNKAKVVLAVGMKAPRWPECHIPQWAGGLSKEEQQEEILAMVKEVVSRYRGSSAISVWQVENEPLFPFGKCPWVDKNFLKKEINLVKEIDYTKRPVMITDSGEGSFWFVAAQLGDVVGTTMYRKVWFDQFERYISYPLPPVFYARKAKVIEKIFNKKVIVSELQAEPWCKQSLQACPPEEQKKTVSLDRFREIVSFSKKTGFDEFYFWGAEWWYWLKEKQNQPQIWEEAKTLFNK</sequence>